<sequence>MSAFRGPQAWRSRWRRKPLARWRRNPLWRWRRNQLRRRSDVLEAWVLLSAWTVTVLCGVLTGLAAAHSVEQGLARERAEWRPVRALVAEDAPESSAAASSGADRVWAKVRWTTANGSTHSGQARVAAGSATGTPVTVWTDRDGLLVTKPVPPPRRRCAASRSAFSWGSARRPGRSWAGGWSGDVWSGGGWSGGTRTGHGSGRCGGVRRAESGSGVFARVGCPSWISWS</sequence>
<name>A0A4D4N431_STRAX</name>
<evidence type="ECO:0000313" key="1">
    <source>
        <dbReference type="EMBL" id="GDY78696.1"/>
    </source>
</evidence>
<reference evidence="1 2" key="1">
    <citation type="submission" date="2019-04" db="EMBL/GenBank/DDBJ databases">
        <title>Draft genome sequences of Streptomyces avermitilis ATCC 31267.</title>
        <authorList>
            <person name="Komaki H."/>
            <person name="Tamura T."/>
            <person name="Hosoyama A."/>
        </authorList>
    </citation>
    <scope>NUCLEOTIDE SEQUENCE [LARGE SCALE GENOMIC DNA]</scope>
    <source>
        <strain evidence="1 2">ATCC 31267</strain>
    </source>
</reference>
<dbReference type="PANTHER" id="PTHR42305">
    <property type="entry name" value="MEMBRANE PROTEIN RV1733C-RELATED"/>
    <property type="match status" value="1"/>
</dbReference>
<protein>
    <submittedName>
        <fullName evidence="1">Uncharacterized protein</fullName>
    </submittedName>
</protein>
<dbReference type="PANTHER" id="PTHR42305:SF1">
    <property type="entry name" value="MEMBRANE PROTEIN RV1733C-RELATED"/>
    <property type="match status" value="1"/>
</dbReference>
<organism evidence="1 2">
    <name type="scientific">Streptomyces avermitilis</name>
    <dbReference type="NCBI Taxonomy" id="33903"/>
    <lineage>
        <taxon>Bacteria</taxon>
        <taxon>Bacillati</taxon>
        <taxon>Actinomycetota</taxon>
        <taxon>Actinomycetes</taxon>
        <taxon>Kitasatosporales</taxon>
        <taxon>Streptomycetaceae</taxon>
        <taxon>Streptomyces</taxon>
    </lineage>
</organism>
<dbReference type="AlphaFoldDB" id="A0A4D4N431"/>
<evidence type="ECO:0000313" key="2">
    <source>
        <dbReference type="Proteomes" id="UP000299211"/>
    </source>
</evidence>
<dbReference type="Proteomes" id="UP000299211">
    <property type="component" value="Unassembled WGS sequence"/>
</dbReference>
<proteinExistence type="predicted"/>
<comment type="caution">
    <text evidence="1">The sequence shown here is derived from an EMBL/GenBank/DDBJ whole genome shotgun (WGS) entry which is preliminary data.</text>
</comment>
<accession>A0A4D4N431</accession>
<gene>
    <name evidence="1" type="ORF">SAV31267_081810</name>
</gene>
<dbReference type="InterPro" id="IPR039708">
    <property type="entry name" value="MT1774/Rv1733c-like"/>
</dbReference>
<dbReference type="EMBL" id="BJHY01000001">
    <property type="protein sequence ID" value="GDY78696.1"/>
    <property type="molecule type" value="Genomic_DNA"/>
</dbReference>
<dbReference type="STRING" id="33903.AQJ43_08985"/>